<dbReference type="SUPFAM" id="SSF56935">
    <property type="entry name" value="Porins"/>
    <property type="match status" value="1"/>
</dbReference>
<evidence type="ECO:0000313" key="4">
    <source>
        <dbReference type="Proteomes" id="UP000004671"/>
    </source>
</evidence>
<dbReference type="EMBL" id="CP018099">
    <property type="protein sequence ID" value="APF18944.1"/>
    <property type="molecule type" value="Genomic_DNA"/>
</dbReference>
<evidence type="ECO:0000313" key="2">
    <source>
        <dbReference type="EMBL" id="APF18944.1"/>
    </source>
</evidence>
<accession>H1XVK3</accession>
<dbReference type="EMBL" id="CM001402">
    <property type="protein sequence ID" value="EHO42903.1"/>
    <property type="molecule type" value="Genomic_DNA"/>
</dbReference>
<feature type="domain" description="Type IX secretion system protein PorV" evidence="1">
    <location>
        <begin position="29"/>
        <end position="223"/>
    </location>
</feature>
<dbReference type="KEGG" id="caby:Cabys_2195"/>
<reference evidence="2 5" key="2">
    <citation type="submission" date="2016-11" db="EMBL/GenBank/DDBJ databases">
        <title>Genomic analysis of Caldithrix abyssi and proposal of a novel bacterial phylum Caldithrichaeota.</title>
        <authorList>
            <person name="Kublanov I."/>
            <person name="Sigalova O."/>
            <person name="Gavrilov S."/>
            <person name="Lebedinsky A."/>
            <person name="Ivanova N."/>
            <person name="Daum C."/>
            <person name="Reddy T."/>
            <person name="Klenk H.P."/>
            <person name="Goker M."/>
            <person name="Reva O."/>
            <person name="Miroshnichenko M."/>
            <person name="Kyprides N."/>
            <person name="Woyke T."/>
            <person name="Gelfand M."/>
        </authorList>
    </citation>
    <scope>NUCLEOTIDE SEQUENCE [LARGE SCALE GENOMIC DNA]</scope>
    <source>
        <strain evidence="2 5">LF13</strain>
    </source>
</reference>
<dbReference type="eggNOG" id="COG2067">
    <property type="taxonomic scope" value="Bacteria"/>
</dbReference>
<dbReference type="AlphaFoldDB" id="H1XVK3"/>
<dbReference type="InterPro" id="IPR045741">
    <property type="entry name" value="PorV"/>
</dbReference>
<dbReference type="OrthoDB" id="9809898at2"/>
<dbReference type="InParanoid" id="H1XVK3"/>
<organism evidence="3 4">
    <name type="scientific">Caldithrix abyssi DSM 13497</name>
    <dbReference type="NCBI Taxonomy" id="880073"/>
    <lineage>
        <taxon>Bacteria</taxon>
        <taxon>Pseudomonadati</taxon>
        <taxon>Calditrichota</taxon>
        <taxon>Calditrichia</taxon>
        <taxon>Calditrichales</taxon>
        <taxon>Calditrichaceae</taxon>
        <taxon>Caldithrix</taxon>
    </lineage>
</organism>
<reference evidence="3 4" key="1">
    <citation type="submission" date="2011-09" db="EMBL/GenBank/DDBJ databases">
        <title>The permanent draft genome of Caldithrix abyssi DSM 13497.</title>
        <authorList>
            <consortium name="US DOE Joint Genome Institute (JGI-PGF)"/>
            <person name="Lucas S."/>
            <person name="Han J."/>
            <person name="Lapidus A."/>
            <person name="Bruce D."/>
            <person name="Goodwin L."/>
            <person name="Pitluck S."/>
            <person name="Peters L."/>
            <person name="Kyrpides N."/>
            <person name="Mavromatis K."/>
            <person name="Ivanova N."/>
            <person name="Mikhailova N."/>
            <person name="Chertkov O."/>
            <person name="Detter J.C."/>
            <person name="Tapia R."/>
            <person name="Han C."/>
            <person name="Land M."/>
            <person name="Hauser L."/>
            <person name="Markowitz V."/>
            <person name="Cheng J.-F."/>
            <person name="Hugenholtz P."/>
            <person name="Woyke T."/>
            <person name="Wu D."/>
            <person name="Spring S."/>
            <person name="Brambilla E."/>
            <person name="Klenk H.-P."/>
            <person name="Eisen J.A."/>
        </authorList>
    </citation>
    <scope>NUCLEOTIDE SEQUENCE [LARGE SCALE GENOMIC DNA]</scope>
    <source>
        <strain evidence="3 4">DSM 13497</strain>
    </source>
</reference>
<dbReference type="RefSeq" id="WP_006930296.1">
    <property type="nucleotide sequence ID" value="NZ_CM001402.1"/>
</dbReference>
<dbReference type="Pfam" id="PF19572">
    <property type="entry name" value="PorV"/>
    <property type="match status" value="1"/>
</dbReference>
<sequence precursor="true">MNVIKYIIVILLSFFILKISVAGEITKKGTTAAQFLKIGIGARASAMGESHVADVNDVSAIFWNPAGMARISNNELMLIRTNWLADIKYDFAGIVVPMQNLGTFGLFYAGLTMGDMIVRTEYEPEGTGELFSASSIAMGISYARNMTERFAFGVTAKYVHEQIWHETASTVAFDLGITYQTTLPRLRLGMAISNYGGKMRMDGKDLLTFKDVDPNLKGNNENIIAKLNTEKFDLPISFRVGFAYDVIKSDFHTVIFSIDGVSPNDFNEYLNIGAEYGLRKSVFLRAGYKGIGVQDFEGGLSLGGGIHYKIHGAFNLILDYAYVDYGRLNNVQRFSIAIDF</sequence>
<keyword evidence="4" id="KW-1185">Reference proteome</keyword>
<evidence type="ECO:0000313" key="5">
    <source>
        <dbReference type="Proteomes" id="UP000183868"/>
    </source>
</evidence>
<gene>
    <name evidence="2" type="ORF">Cabys_2195</name>
    <name evidence="3" type="ORF">Calab_3299</name>
</gene>
<proteinExistence type="predicted"/>
<dbReference type="Proteomes" id="UP000004671">
    <property type="component" value="Chromosome"/>
</dbReference>
<dbReference type="Proteomes" id="UP000183868">
    <property type="component" value="Chromosome"/>
</dbReference>
<name>H1XVK3_CALAY</name>
<dbReference type="PaxDb" id="880073-Calab_3299"/>
<evidence type="ECO:0000313" key="3">
    <source>
        <dbReference type="EMBL" id="EHO42903.1"/>
    </source>
</evidence>
<dbReference type="STRING" id="880073.Cabys_2195"/>
<dbReference type="Gene3D" id="2.40.160.60">
    <property type="entry name" value="Outer membrane protein transport protein (OMPP1/FadL/TodX)"/>
    <property type="match status" value="1"/>
</dbReference>
<evidence type="ECO:0000259" key="1">
    <source>
        <dbReference type="Pfam" id="PF19572"/>
    </source>
</evidence>
<dbReference type="NCBIfam" id="NF033709">
    <property type="entry name" value="PorV_fam"/>
    <property type="match status" value="1"/>
</dbReference>
<dbReference type="HOGENOM" id="CLU_067062_0_0_0"/>
<protein>
    <recommendedName>
        <fullName evidence="1">Type IX secretion system protein PorV domain-containing protein</fullName>
    </recommendedName>
</protein>